<comment type="caution">
    <text evidence="2">The sequence shown here is derived from an EMBL/GenBank/DDBJ whole genome shotgun (WGS) entry which is preliminary data.</text>
</comment>
<feature type="transmembrane region" description="Helical" evidence="1">
    <location>
        <begin position="68"/>
        <end position="89"/>
    </location>
</feature>
<dbReference type="EMBL" id="JSAQ01000001">
    <property type="protein sequence ID" value="KGO06761.1"/>
    <property type="molecule type" value="Genomic_DNA"/>
</dbReference>
<protein>
    <submittedName>
        <fullName evidence="2">Uncharacterized protein</fullName>
    </submittedName>
</protein>
<evidence type="ECO:0000313" key="3">
    <source>
        <dbReference type="Proteomes" id="UP000030140"/>
    </source>
</evidence>
<evidence type="ECO:0000313" key="2">
    <source>
        <dbReference type="EMBL" id="KGO06761.1"/>
    </source>
</evidence>
<feature type="transmembrane region" description="Helical" evidence="1">
    <location>
        <begin position="6"/>
        <end position="27"/>
    </location>
</feature>
<sequence>MLMVVAVFVYIIAIIFRLMDNSAGLLIRHGISVSPFYLKPPVILEQIEQLDDKKLIHKLHRNLWYQKLHIAFTVLAILTLIVGIIYEIYNPYIIYLM</sequence>
<reference evidence="2 3" key="1">
    <citation type="submission" date="2014-10" db="EMBL/GenBank/DDBJ databases">
        <title>Draft genome sequence of the proteorhodopsin-containing marine bacterium Dokdonia donghaensis.</title>
        <authorList>
            <person name="Gomez-Consarnau L."/>
            <person name="Gonzalez J.M."/>
            <person name="Riedel T."/>
            <person name="Jaenicke S."/>
            <person name="Wagner-Doebler I."/>
            <person name="Fuhrman J.A."/>
        </authorList>
    </citation>
    <scope>NUCLEOTIDE SEQUENCE [LARGE SCALE GENOMIC DNA]</scope>
    <source>
        <strain evidence="2 3">DSW-1</strain>
    </source>
</reference>
<gene>
    <name evidence="2" type="ORF">NV36_07825</name>
</gene>
<organism evidence="2 3">
    <name type="scientific">Dokdonia donghaensis DSW-1</name>
    <dbReference type="NCBI Taxonomy" id="1300343"/>
    <lineage>
        <taxon>Bacteria</taxon>
        <taxon>Pseudomonadati</taxon>
        <taxon>Bacteroidota</taxon>
        <taxon>Flavobacteriia</taxon>
        <taxon>Flavobacteriales</taxon>
        <taxon>Flavobacteriaceae</taxon>
        <taxon>Dokdonia</taxon>
    </lineage>
</organism>
<keyword evidence="3" id="KW-1185">Reference proteome</keyword>
<keyword evidence="1" id="KW-0472">Membrane</keyword>
<evidence type="ECO:0000256" key="1">
    <source>
        <dbReference type="SAM" id="Phobius"/>
    </source>
</evidence>
<name>A0A0A2GWR0_9FLAO</name>
<dbReference type="Proteomes" id="UP000030140">
    <property type="component" value="Unassembled WGS sequence"/>
</dbReference>
<dbReference type="OrthoDB" id="1448174at2"/>
<accession>A0A0A2GWR0</accession>
<proteinExistence type="predicted"/>
<dbReference type="AlphaFoldDB" id="A0A0A2GWR0"/>
<keyword evidence="1" id="KW-1133">Transmembrane helix</keyword>
<keyword evidence="1" id="KW-0812">Transmembrane</keyword>